<reference evidence="2" key="1">
    <citation type="submission" date="2023-03" db="EMBL/GenBank/DDBJ databases">
        <title>Massive genome expansion in bonnet fungi (Mycena s.s.) driven by repeated elements and novel gene families across ecological guilds.</title>
        <authorList>
            <consortium name="Lawrence Berkeley National Laboratory"/>
            <person name="Harder C.B."/>
            <person name="Miyauchi S."/>
            <person name="Viragh M."/>
            <person name="Kuo A."/>
            <person name="Thoen E."/>
            <person name="Andreopoulos B."/>
            <person name="Lu D."/>
            <person name="Skrede I."/>
            <person name="Drula E."/>
            <person name="Henrissat B."/>
            <person name="Morin E."/>
            <person name="Kohler A."/>
            <person name="Barry K."/>
            <person name="LaButti K."/>
            <person name="Morin E."/>
            <person name="Salamov A."/>
            <person name="Lipzen A."/>
            <person name="Mereny Z."/>
            <person name="Hegedus B."/>
            <person name="Baldrian P."/>
            <person name="Stursova M."/>
            <person name="Weitz H."/>
            <person name="Taylor A."/>
            <person name="Grigoriev I.V."/>
            <person name="Nagy L.G."/>
            <person name="Martin F."/>
            <person name="Kauserud H."/>
        </authorList>
    </citation>
    <scope>NUCLEOTIDE SEQUENCE</scope>
    <source>
        <strain evidence="2">CBHHK188m</strain>
    </source>
</reference>
<accession>A0AAD7NNJ5</accession>
<evidence type="ECO:0000313" key="3">
    <source>
        <dbReference type="Proteomes" id="UP001215280"/>
    </source>
</evidence>
<dbReference type="AlphaFoldDB" id="A0AAD7NNJ5"/>
<feature type="compositionally biased region" description="Polar residues" evidence="1">
    <location>
        <begin position="181"/>
        <end position="193"/>
    </location>
</feature>
<feature type="compositionally biased region" description="Polar residues" evidence="1">
    <location>
        <begin position="200"/>
        <end position="213"/>
    </location>
</feature>
<feature type="compositionally biased region" description="Basic and acidic residues" evidence="1">
    <location>
        <begin position="44"/>
        <end position="56"/>
    </location>
</feature>
<protein>
    <submittedName>
        <fullName evidence="2">Uncharacterized protein</fullName>
    </submittedName>
</protein>
<dbReference type="Proteomes" id="UP001215280">
    <property type="component" value="Unassembled WGS sequence"/>
</dbReference>
<gene>
    <name evidence="2" type="ORF">DFH07DRAFT_938285</name>
</gene>
<dbReference type="EMBL" id="JARJLG010000026">
    <property type="protein sequence ID" value="KAJ7769122.1"/>
    <property type="molecule type" value="Genomic_DNA"/>
</dbReference>
<name>A0AAD7NNJ5_9AGAR</name>
<feature type="region of interest" description="Disordered" evidence="1">
    <location>
        <begin position="174"/>
        <end position="222"/>
    </location>
</feature>
<keyword evidence="3" id="KW-1185">Reference proteome</keyword>
<feature type="region of interest" description="Disordered" evidence="1">
    <location>
        <begin position="273"/>
        <end position="361"/>
    </location>
</feature>
<proteinExistence type="predicted"/>
<sequence>MREWRREKAKLEVKSPIRHSNRKKKRWTPPPSVYTEEGLSPPEPEGRDSQMRREDTETMSTTLVGVNVGRKGFLDPMEETATLLEDGGEKSECGETGERLARTSSMLEVRRTCYAKPEPGKRDDVDWHGMAVRGESEEEEERKNVILCIGFKFVWPVAYRGTDLNIMPASCLGEKKKGTETGMSSTTLVSPSPRQDGDDSTSSAKQTQGTIGQQCGPMPMHESITTPRQAAINTQTCGRDNGLLHRAATWRILMRVEGGGMGWGSGREGGGGLCGGAWVERSEPRSTGGEQDGSGIGDPPVGGTSKEPCQSDDAPGPDGSSIFRPVKIPLQGGSLMFSGPASPPSTTRSHRRGEELVNDPAMSISACGRGKYLCRGSSRRERLPADTQYPHAVPPALRVHR</sequence>
<evidence type="ECO:0000256" key="1">
    <source>
        <dbReference type="SAM" id="MobiDB-lite"/>
    </source>
</evidence>
<comment type="caution">
    <text evidence="2">The sequence shown here is derived from an EMBL/GenBank/DDBJ whole genome shotgun (WGS) entry which is preliminary data.</text>
</comment>
<feature type="compositionally biased region" description="Basic residues" evidence="1">
    <location>
        <begin position="16"/>
        <end position="27"/>
    </location>
</feature>
<feature type="region of interest" description="Disordered" evidence="1">
    <location>
        <begin position="1"/>
        <end position="62"/>
    </location>
</feature>
<organism evidence="2 3">
    <name type="scientific">Mycena maculata</name>
    <dbReference type="NCBI Taxonomy" id="230809"/>
    <lineage>
        <taxon>Eukaryota</taxon>
        <taxon>Fungi</taxon>
        <taxon>Dikarya</taxon>
        <taxon>Basidiomycota</taxon>
        <taxon>Agaricomycotina</taxon>
        <taxon>Agaricomycetes</taxon>
        <taxon>Agaricomycetidae</taxon>
        <taxon>Agaricales</taxon>
        <taxon>Marasmiineae</taxon>
        <taxon>Mycenaceae</taxon>
        <taxon>Mycena</taxon>
    </lineage>
</organism>
<feature type="region of interest" description="Disordered" evidence="1">
    <location>
        <begin position="380"/>
        <end position="401"/>
    </location>
</feature>
<feature type="compositionally biased region" description="Basic and acidic residues" evidence="1">
    <location>
        <begin position="1"/>
        <end position="15"/>
    </location>
</feature>
<evidence type="ECO:0000313" key="2">
    <source>
        <dbReference type="EMBL" id="KAJ7769122.1"/>
    </source>
</evidence>